<feature type="compositionally biased region" description="Gly residues" evidence="2">
    <location>
        <begin position="1304"/>
        <end position="1338"/>
    </location>
</feature>
<dbReference type="PANTHER" id="PTHR46298">
    <property type="entry name" value="ANDROGLOBIN"/>
    <property type="match status" value="1"/>
</dbReference>
<comment type="caution">
    <text evidence="5">The sequence shown here is derived from an EMBL/GenBank/DDBJ whole genome shotgun (WGS) entry which is preliminary data.</text>
</comment>
<feature type="compositionally biased region" description="Basic and acidic residues" evidence="2">
    <location>
        <begin position="1"/>
        <end position="11"/>
    </location>
</feature>
<feature type="compositionally biased region" description="Low complexity" evidence="2">
    <location>
        <begin position="504"/>
        <end position="516"/>
    </location>
</feature>
<dbReference type="GO" id="GO:0004198">
    <property type="term" value="F:calcium-dependent cysteine-type endopeptidase activity"/>
    <property type="evidence" value="ECO:0007669"/>
    <property type="project" value="InterPro"/>
</dbReference>
<dbReference type="EMBL" id="NIVC01002438">
    <property type="protein sequence ID" value="PAA57875.1"/>
    <property type="molecule type" value="Genomic_DNA"/>
</dbReference>
<evidence type="ECO:0000256" key="2">
    <source>
        <dbReference type="SAM" id="MobiDB-lite"/>
    </source>
</evidence>
<dbReference type="SUPFAM" id="SSF46458">
    <property type="entry name" value="Globin-like"/>
    <property type="match status" value="1"/>
</dbReference>
<feature type="compositionally biased region" description="Basic and acidic residues" evidence="2">
    <location>
        <begin position="769"/>
        <end position="783"/>
    </location>
</feature>
<name>A0A267E8F7_9PLAT</name>
<feature type="region of interest" description="Disordered" evidence="2">
    <location>
        <begin position="496"/>
        <end position="626"/>
    </location>
</feature>
<dbReference type="InterPro" id="IPR054094">
    <property type="entry name" value="Androglobin_IV"/>
</dbReference>
<feature type="region of interest" description="Disordered" evidence="2">
    <location>
        <begin position="1729"/>
        <end position="1760"/>
    </location>
</feature>
<evidence type="ECO:0000313" key="5">
    <source>
        <dbReference type="EMBL" id="PAA57875.1"/>
    </source>
</evidence>
<feature type="compositionally biased region" description="Basic and acidic residues" evidence="2">
    <location>
        <begin position="308"/>
        <end position="318"/>
    </location>
</feature>
<feature type="region of interest" description="Disordered" evidence="2">
    <location>
        <begin position="1399"/>
        <end position="1487"/>
    </location>
</feature>
<dbReference type="InterPro" id="IPR001300">
    <property type="entry name" value="Peptidase_C2_calpain_cat"/>
</dbReference>
<feature type="compositionally biased region" description="Low complexity" evidence="2">
    <location>
        <begin position="569"/>
        <end position="617"/>
    </location>
</feature>
<dbReference type="InterPro" id="IPR012292">
    <property type="entry name" value="Globin/Proto"/>
</dbReference>
<feature type="compositionally biased region" description="Basic and acidic residues" evidence="2">
    <location>
        <begin position="351"/>
        <end position="372"/>
    </location>
</feature>
<dbReference type="SUPFAM" id="SSF54001">
    <property type="entry name" value="Cysteine proteinases"/>
    <property type="match status" value="1"/>
</dbReference>
<dbReference type="GO" id="GO:0006508">
    <property type="term" value="P:proteolysis"/>
    <property type="evidence" value="ECO:0007669"/>
    <property type="project" value="InterPro"/>
</dbReference>
<dbReference type="OrthoDB" id="9374162at2759"/>
<evidence type="ECO:0000256" key="1">
    <source>
        <dbReference type="PROSITE-ProRule" id="PRU00239"/>
    </source>
</evidence>
<dbReference type="InterPro" id="IPR038765">
    <property type="entry name" value="Papain-like_cys_pep_sf"/>
</dbReference>
<evidence type="ECO:0000313" key="6">
    <source>
        <dbReference type="Proteomes" id="UP000215902"/>
    </source>
</evidence>
<proteinExistence type="predicted"/>
<dbReference type="GO" id="GO:0019825">
    <property type="term" value="F:oxygen binding"/>
    <property type="evidence" value="ECO:0007669"/>
    <property type="project" value="InterPro"/>
</dbReference>
<dbReference type="SMART" id="SM00230">
    <property type="entry name" value="CysPc"/>
    <property type="match status" value="1"/>
</dbReference>
<evidence type="ECO:0000259" key="3">
    <source>
        <dbReference type="PROSITE" id="PS50203"/>
    </source>
</evidence>
<feature type="region of interest" description="Disordered" evidence="2">
    <location>
        <begin position="308"/>
        <end position="372"/>
    </location>
</feature>
<dbReference type="CDD" id="cd22307">
    <property type="entry name" value="Adgb_C_mid-like"/>
    <property type="match status" value="1"/>
</dbReference>
<feature type="compositionally biased region" description="Basic and acidic residues" evidence="2">
    <location>
        <begin position="1448"/>
        <end position="1468"/>
    </location>
</feature>
<dbReference type="Pfam" id="PF22068">
    <property type="entry name" value="Androglobin_II"/>
    <property type="match status" value="1"/>
</dbReference>
<dbReference type="InterPro" id="IPR054093">
    <property type="entry name" value="Androglobin_II"/>
</dbReference>
<dbReference type="InterPro" id="IPR009050">
    <property type="entry name" value="Globin-like_sf"/>
</dbReference>
<protein>
    <submittedName>
        <fullName evidence="5">Uncharacterized protein</fullName>
    </submittedName>
</protein>
<dbReference type="Pfam" id="PF22069">
    <property type="entry name" value="Androglobin_IV"/>
    <property type="match status" value="1"/>
</dbReference>
<comment type="caution">
    <text evidence="1">Lacks conserved residue(s) required for the propagation of feature annotation.</text>
</comment>
<feature type="domain" description="Calpain catalytic" evidence="3">
    <location>
        <begin position="99"/>
        <end position="304"/>
    </location>
</feature>
<dbReference type="Gene3D" id="1.10.490.10">
    <property type="entry name" value="Globins"/>
    <property type="match status" value="1"/>
</dbReference>
<dbReference type="Proteomes" id="UP000215902">
    <property type="component" value="Unassembled WGS sequence"/>
</dbReference>
<keyword evidence="6" id="KW-1185">Reference proteome</keyword>
<feature type="compositionally biased region" description="Acidic residues" evidence="2">
    <location>
        <begin position="530"/>
        <end position="542"/>
    </location>
</feature>
<feature type="compositionally biased region" description="Low complexity" evidence="2">
    <location>
        <begin position="1568"/>
        <end position="1586"/>
    </location>
</feature>
<dbReference type="PROSITE" id="PS50096">
    <property type="entry name" value="IQ"/>
    <property type="match status" value="1"/>
</dbReference>
<dbReference type="InterPro" id="IPR054095">
    <property type="entry name" value="Androglobin_V"/>
</dbReference>
<dbReference type="PROSITE" id="PS50203">
    <property type="entry name" value="CALPAIN_CAT"/>
    <property type="match status" value="1"/>
</dbReference>
<feature type="compositionally biased region" description="Pro residues" evidence="2">
    <location>
        <begin position="1600"/>
        <end position="1609"/>
    </location>
</feature>
<reference evidence="5 6" key="1">
    <citation type="submission" date="2017-06" db="EMBL/GenBank/DDBJ databases">
        <title>A platform for efficient transgenesis in Macrostomum lignano, a flatworm model organism for stem cell research.</title>
        <authorList>
            <person name="Berezikov E."/>
        </authorList>
    </citation>
    <scope>NUCLEOTIDE SEQUENCE [LARGE SCALE GENOMIC DNA]</scope>
    <source>
        <strain evidence="5">DV1</strain>
        <tissue evidence="5">Whole organism</tissue>
    </source>
</reference>
<gene>
    <name evidence="5" type="ORF">BOX15_Mlig010797g1</name>
</gene>
<dbReference type="PANTHER" id="PTHR46298:SF1">
    <property type="entry name" value="ANDROGLOBIN"/>
    <property type="match status" value="1"/>
</dbReference>
<organism evidence="5 6">
    <name type="scientific">Macrostomum lignano</name>
    <dbReference type="NCBI Taxonomy" id="282301"/>
    <lineage>
        <taxon>Eukaryota</taxon>
        <taxon>Metazoa</taxon>
        <taxon>Spiralia</taxon>
        <taxon>Lophotrochozoa</taxon>
        <taxon>Platyhelminthes</taxon>
        <taxon>Rhabditophora</taxon>
        <taxon>Macrostomorpha</taxon>
        <taxon>Macrostomida</taxon>
        <taxon>Macrostomidae</taxon>
        <taxon>Macrostomum</taxon>
    </lineage>
</organism>
<dbReference type="STRING" id="282301.A0A267E8F7"/>
<evidence type="ECO:0000259" key="4">
    <source>
        <dbReference type="PROSITE" id="PS52042"/>
    </source>
</evidence>
<dbReference type="InterPro" id="IPR053033">
    <property type="entry name" value="Androglobin-like"/>
</dbReference>
<feature type="compositionally biased region" description="Basic and acidic residues" evidence="2">
    <location>
        <begin position="543"/>
        <end position="568"/>
    </location>
</feature>
<accession>A0A267E8F7</accession>
<feature type="region of interest" description="Disordered" evidence="2">
    <location>
        <begin position="1545"/>
        <end position="1613"/>
    </location>
</feature>
<sequence>MPPKKSAEDRHKSGRSGSPGKKGKDGGQGANSPQEPKKPKLLIWPEFSETEINNEKWDSAHGGKAKAPEKGKAPVAAAPQYFDDPDGPLPLPSSLRPEKWKRPQEYFGEGRPVVVVDGENNGYFGFDLMGANEHILHCELVRWIITQVDALFKMHASKATGTEPAEVLVSPDGMVYSFRPWEHIYAINKVVKGPNIPAFNPYGKYVVRLFWLGQWRKIYVDDSLPLDENDNILLPMTARQNELWPMLLTKALIKVAALDYGGGSGTQEFGDFSPIHCLTGWLPQTIMVRKESSEKLWKMLQKLLPEWKLPEPAEKDPTAEGTEEAPAGTTPDVEKQPEQPQGKGKPPGPADKGKGKEDKKEAKASKGDKAKEDTVVYDKPEVAIFASYYDATRRQPLQVTSLADCANKSEQLRQRGFSYLYSHPVQLTKFRVCPLEPPKPPEEIPAWKLIRPKVKRPLPRSEAPDASACGEVGDAVGVTEEKPICAIEVESPFVNYKVDPVPLPQSTSRPTSSLSRRSTRPETPPNPPIDEFDESAPDWDVQEAERRAREAEEARLAAEREAEERRQAELAPGAGEAGAAADKLAAPDSKAGGKSAKTAAAPAAAAAPKQQQAAETAGSSAPNITVQHSGSQLDALIESKSELDPSLNGKQKSAEHKKWLDLSELVECFHCIHVYHKVHTYQHRQTHSDLKNIANSGTPAKETRKSAAGAAAPISNSDERSPMFLMVDSLEPTEIIFSMSALCRWPEPPQPVSAPTPTAGAAPQQLQKSGREFTKLSGDDGSGRADTPTAGGEDAQAASAAASGPEPLVPGSFISEFHSWKTLRIGAPFKRLKTTGTKAISLNLPPGRHVLKLFTKAPLGYHCKMVSSSPFNFGTEEDILPLLQKEPLRLKDYASKLMQAVGNIVKNFHEPELRAAAEQEFWRLHCPFHHQKKFDGRKHWEVFKSAFYAMLIKALEGKNPTPDMANAWKTFMKDAVTKNPLQLTFAQKQKMEQDPNSWFNREIGPEQLIAVTRLQKCWRGTTARHILASRHPDGKAHARVQDFLLKAWSFMEPNAESLGLYLLRTLFRLSPESATRYPFSPDAANYLYYHDYSGACQEQPAGGQTFVVFREIFHAPDEAPTLGVVSPGARVLAKMQCTVPTCCLRVINNDDYREFERSLGERMPAQVFKKNRLGYTMLGVAKSPKDQVSPQGKWRLRLIGDVKQLLQPSRSDVNSNFATRQLQDYYVPNQRRVIFRQSVRVAEDHLATLHLRLSRPDIAVVLEILDDEEVMLSTEGKGQVFLPVFLFLKDKLPEGVGEEAAGTEAGGGGGGGGGGRSPSRGSGRGGGAGKRASGGGRGSARSKEGKLSHASSVSSIAHELTGEFKPHKYIIQARLLDEVWPLTAANWAFVEQLKEQEKEDLKVVGKPKEPTEEAQKLEATVTGSTAGGAAKKDAKGKAAPAKTAGGKDGGKDGKGGGKDGKGGDKKGAAGDPSASRPESATFDERKAHWVLRVISDASQSEEIEVRRDTERADQFKSMKRAWEEMAPGRAEKAKQSRLQYLSTHLVRNPEAPPTPPPPPPPAVDAEGEAATTAAAAPAAPAPAAAPAEEDVPPFDEPLLTEPPPPPPPREILQPLDISAYLRGDPSRAVHKDYETIKQEEDEIMEDKMERFKEFLADWEKNTEIDRLARNEERKNYMGFVQMLQKQTDSYREQFFRAREAYRQSCLEAERQRQQELAAKQAEAEAAAAAEAEALKAEKGGAGKKGASKSPRASAKKGKKK</sequence>
<feature type="compositionally biased region" description="Basic and acidic residues" evidence="2">
    <location>
        <begin position="53"/>
        <end position="72"/>
    </location>
</feature>
<feature type="compositionally biased region" description="Low complexity" evidence="2">
    <location>
        <begin position="790"/>
        <end position="804"/>
    </location>
</feature>
<feature type="compositionally biased region" description="Pro residues" evidence="2">
    <location>
        <begin position="1550"/>
        <end position="1562"/>
    </location>
</feature>
<feature type="region of interest" description="Disordered" evidence="2">
    <location>
        <begin position="692"/>
        <end position="717"/>
    </location>
</feature>
<feature type="region of interest" description="Disordered" evidence="2">
    <location>
        <begin position="1"/>
        <end position="97"/>
    </location>
</feature>
<feature type="compositionally biased region" description="Basic and acidic residues" evidence="2">
    <location>
        <begin position="1399"/>
        <end position="1416"/>
    </location>
</feature>
<dbReference type="Pfam" id="PF00648">
    <property type="entry name" value="Peptidase_C2"/>
    <property type="match status" value="1"/>
</dbReference>
<dbReference type="PROSITE" id="PS52042">
    <property type="entry name" value="GLOBIN_CP_ADGB"/>
    <property type="match status" value="1"/>
</dbReference>
<dbReference type="GO" id="GO:0020037">
    <property type="term" value="F:heme binding"/>
    <property type="evidence" value="ECO:0007669"/>
    <property type="project" value="InterPro"/>
</dbReference>
<feature type="region of interest" description="Disordered" evidence="2">
    <location>
        <begin position="748"/>
        <end position="805"/>
    </location>
</feature>
<dbReference type="Pfam" id="PF22070">
    <property type="entry name" value="Androglobin_V"/>
    <property type="match status" value="2"/>
</dbReference>
<dbReference type="InterPro" id="IPR057249">
    <property type="entry name" value="Globin_CP_ADGB"/>
</dbReference>
<feature type="domain" description="Globin" evidence="4">
    <location>
        <begin position="864"/>
        <end position="1069"/>
    </location>
</feature>
<feature type="region of interest" description="Disordered" evidence="2">
    <location>
        <begin position="1298"/>
        <end position="1351"/>
    </location>
</feature>